<sequence length="178" mass="18398">MRVQHERTLSTSAFPGDTGDPDPRTRRLLAAFSAGPSTDGYLRVVAALCGDRVLVPVVATATRLDRGTGGLFSDKEAEMSVVGVQAPDGRRALLAFTGMDSLEAWDATARPVPVTLDKAAEATLADGAAALLVDLAGPDPLAIEGEVLAQLAAGNRLVELDDGFGWAVTTTDPTPAAE</sequence>
<evidence type="ECO:0000313" key="3">
    <source>
        <dbReference type="EMBL" id="GAA3603742.1"/>
    </source>
</evidence>
<keyword evidence="4" id="KW-1185">Reference proteome</keyword>
<evidence type="ECO:0000256" key="1">
    <source>
        <dbReference type="SAM" id="MobiDB-lite"/>
    </source>
</evidence>
<organism evidence="3 4">
    <name type="scientific">Microlunatus ginsengisoli</name>
    <dbReference type="NCBI Taxonomy" id="363863"/>
    <lineage>
        <taxon>Bacteria</taxon>
        <taxon>Bacillati</taxon>
        <taxon>Actinomycetota</taxon>
        <taxon>Actinomycetes</taxon>
        <taxon>Propionibacteriales</taxon>
        <taxon>Propionibacteriaceae</taxon>
        <taxon>Microlunatus</taxon>
    </lineage>
</organism>
<dbReference type="EMBL" id="BAABAB010000002">
    <property type="protein sequence ID" value="GAA3603742.1"/>
    <property type="molecule type" value="Genomic_DNA"/>
</dbReference>
<protein>
    <recommendedName>
        <fullName evidence="2">SseB protein N-terminal domain-containing protein</fullName>
    </recommendedName>
</protein>
<accession>A0ABP6ZDJ9</accession>
<dbReference type="Proteomes" id="UP001501490">
    <property type="component" value="Unassembled WGS sequence"/>
</dbReference>
<evidence type="ECO:0000259" key="2">
    <source>
        <dbReference type="Pfam" id="PF07179"/>
    </source>
</evidence>
<evidence type="ECO:0000313" key="4">
    <source>
        <dbReference type="Proteomes" id="UP001501490"/>
    </source>
</evidence>
<gene>
    <name evidence="3" type="ORF">GCM10022236_01820</name>
</gene>
<feature type="domain" description="SseB protein N-terminal" evidence="2">
    <location>
        <begin position="26"/>
        <end position="149"/>
    </location>
</feature>
<feature type="region of interest" description="Disordered" evidence="1">
    <location>
        <begin position="1"/>
        <end position="24"/>
    </location>
</feature>
<dbReference type="InterPro" id="IPR009839">
    <property type="entry name" value="SseB_N"/>
</dbReference>
<comment type="caution">
    <text evidence="3">The sequence shown here is derived from an EMBL/GenBank/DDBJ whole genome shotgun (WGS) entry which is preliminary data.</text>
</comment>
<reference evidence="4" key="1">
    <citation type="journal article" date="2019" name="Int. J. Syst. Evol. Microbiol.">
        <title>The Global Catalogue of Microorganisms (GCM) 10K type strain sequencing project: providing services to taxonomists for standard genome sequencing and annotation.</title>
        <authorList>
            <consortium name="The Broad Institute Genomics Platform"/>
            <consortium name="The Broad Institute Genome Sequencing Center for Infectious Disease"/>
            <person name="Wu L."/>
            <person name="Ma J."/>
        </authorList>
    </citation>
    <scope>NUCLEOTIDE SEQUENCE [LARGE SCALE GENOMIC DNA]</scope>
    <source>
        <strain evidence="4">JCM 16929</strain>
    </source>
</reference>
<proteinExistence type="predicted"/>
<dbReference type="Pfam" id="PF07179">
    <property type="entry name" value="SseB"/>
    <property type="match status" value="1"/>
</dbReference>
<name>A0ABP6ZDJ9_9ACTN</name>